<accession>A0ACA9U5C0</accession>
<evidence type="ECO:0000313" key="2">
    <source>
        <dbReference type="Proteomes" id="UP000836387"/>
    </source>
</evidence>
<name>A0ACA9U5C0_BIOOC</name>
<organism evidence="1 2">
    <name type="scientific">Clonostachys rosea f. rosea IK726</name>
    <dbReference type="NCBI Taxonomy" id="1349383"/>
    <lineage>
        <taxon>Eukaryota</taxon>
        <taxon>Fungi</taxon>
        <taxon>Dikarya</taxon>
        <taxon>Ascomycota</taxon>
        <taxon>Pezizomycotina</taxon>
        <taxon>Sordariomycetes</taxon>
        <taxon>Hypocreomycetidae</taxon>
        <taxon>Hypocreales</taxon>
        <taxon>Bionectriaceae</taxon>
        <taxon>Clonostachys</taxon>
    </lineage>
</organism>
<protein>
    <submittedName>
        <fullName evidence="1">Uncharacterized protein</fullName>
    </submittedName>
</protein>
<evidence type="ECO:0000313" key="1">
    <source>
        <dbReference type="EMBL" id="CAG9948511.1"/>
    </source>
</evidence>
<dbReference type="EMBL" id="CADEHS020000024">
    <property type="protein sequence ID" value="CAG9948511.1"/>
    <property type="molecule type" value="Genomic_DNA"/>
</dbReference>
<comment type="caution">
    <text evidence="1">The sequence shown here is derived from an EMBL/GenBank/DDBJ whole genome shotgun (WGS) entry which is preliminary data.</text>
</comment>
<proteinExistence type="predicted"/>
<reference evidence="1" key="2">
    <citation type="submission" date="2021-10" db="EMBL/GenBank/DDBJ databases">
        <authorList>
            <person name="Piombo E."/>
        </authorList>
    </citation>
    <scope>NUCLEOTIDE SEQUENCE</scope>
</reference>
<dbReference type="Proteomes" id="UP000836387">
    <property type="component" value="Unassembled WGS sequence"/>
</dbReference>
<reference evidence="1" key="1">
    <citation type="submission" date="2020-04" db="EMBL/GenBank/DDBJ databases">
        <authorList>
            <person name="Broberg M."/>
        </authorList>
    </citation>
    <scope>NUCLEOTIDE SEQUENCE</scope>
</reference>
<sequence>MRFNIFYVAIISKACMAVAIPDTHESDLETRQCTFVKCADGVWRVIQSAVGSAKAFTGERVRV</sequence>
<keyword evidence="2" id="KW-1185">Reference proteome</keyword>
<gene>
    <name evidence="1" type="ORF">CRV2_00014050</name>
</gene>